<gene>
    <name evidence="1" type="ORF">Syun_005131</name>
</gene>
<organism evidence="1 2">
    <name type="scientific">Stephania yunnanensis</name>
    <dbReference type="NCBI Taxonomy" id="152371"/>
    <lineage>
        <taxon>Eukaryota</taxon>
        <taxon>Viridiplantae</taxon>
        <taxon>Streptophyta</taxon>
        <taxon>Embryophyta</taxon>
        <taxon>Tracheophyta</taxon>
        <taxon>Spermatophyta</taxon>
        <taxon>Magnoliopsida</taxon>
        <taxon>Ranunculales</taxon>
        <taxon>Menispermaceae</taxon>
        <taxon>Menispermoideae</taxon>
        <taxon>Cissampelideae</taxon>
        <taxon>Stephania</taxon>
    </lineage>
</organism>
<dbReference type="AlphaFoldDB" id="A0AAP0Q361"/>
<name>A0AAP0Q361_9MAGN</name>
<evidence type="ECO:0000313" key="1">
    <source>
        <dbReference type="EMBL" id="KAK9164229.1"/>
    </source>
</evidence>
<dbReference type="EMBL" id="JBBNAF010000002">
    <property type="protein sequence ID" value="KAK9164229.1"/>
    <property type="molecule type" value="Genomic_DNA"/>
</dbReference>
<accession>A0AAP0Q361</accession>
<sequence>MAAVAAIEKLPEDIQLWYVWRPFRSVCRSWRRLFLQQYSHLIPPPPWIFNNNNNNNNMYTSSHCLWPSSVT</sequence>
<evidence type="ECO:0000313" key="2">
    <source>
        <dbReference type="Proteomes" id="UP001420932"/>
    </source>
</evidence>
<proteinExistence type="predicted"/>
<evidence type="ECO:0008006" key="3">
    <source>
        <dbReference type="Google" id="ProtNLM"/>
    </source>
</evidence>
<dbReference type="Proteomes" id="UP001420932">
    <property type="component" value="Unassembled WGS sequence"/>
</dbReference>
<keyword evidence="2" id="KW-1185">Reference proteome</keyword>
<comment type="caution">
    <text evidence="1">The sequence shown here is derived from an EMBL/GenBank/DDBJ whole genome shotgun (WGS) entry which is preliminary data.</text>
</comment>
<protein>
    <recommendedName>
        <fullName evidence="3">F-box domain-containing protein</fullName>
    </recommendedName>
</protein>
<reference evidence="1 2" key="1">
    <citation type="submission" date="2024-01" db="EMBL/GenBank/DDBJ databases">
        <title>Genome assemblies of Stephania.</title>
        <authorList>
            <person name="Yang L."/>
        </authorList>
    </citation>
    <scope>NUCLEOTIDE SEQUENCE [LARGE SCALE GENOMIC DNA]</scope>
    <source>
        <strain evidence="1">YNDBR</strain>
        <tissue evidence="1">Leaf</tissue>
    </source>
</reference>